<reference evidence="2" key="1">
    <citation type="submission" date="2021-11" db="EMBL/GenBank/DDBJ databases">
        <title>Description of novel Flavobacterium species.</title>
        <authorList>
            <person name="Saticioglu I.B."/>
            <person name="Ay H."/>
            <person name="Altun S."/>
            <person name="Duman M."/>
        </authorList>
    </citation>
    <scope>NUCLEOTIDE SEQUENCE</scope>
    <source>
        <strain evidence="2">F-65</strain>
    </source>
</reference>
<organism evidence="2 3">
    <name type="scientific">Flavobacterium pisciphilum</name>
    <dbReference type="NCBI Taxonomy" id="2893755"/>
    <lineage>
        <taxon>Bacteria</taxon>
        <taxon>Pseudomonadati</taxon>
        <taxon>Bacteroidota</taxon>
        <taxon>Flavobacteriia</taxon>
        <taxon>Flavobacteriales</taxon>
        <taxon>Flavobacteriaceae</taxon>
        <taxon>Flavobacterium</taxon>
    </lineage>
</organism>
<evidence type="ECO:0000313" key="3">
    <source>
        <dbReference type="Proteomes" id="UP001430919"/>
    </source>
</evidence>
<dbReference type="Proteomes" id="UP001430919">
    <property type="component" value="Unassembled WGS sequence"/>
</dbReference>
<accession>A0ABS8MZW1</accession>
<keyword evidence="3" id="KW-1185">Reference proteome</keyword>
<dbReference type="EMBL" id="JAJJMO010000001">
    <property type="protein sequence ID" value="MCC9074320.1"/>
    <property type="molecule type" value="Genomic_DNA"/>
</dbReference>
<sequence length="339" mass="37779">MKKRITLIAILFVTSYAFSQQIGDEGYAPIIKDFTIPLKSGVYSGQNAAGATPDISHGWQHLFTTRHIDTNNNFQLQISSSYTTNDRLFFRKIGVTTLVPSNPTWVEVATRGSNIFTGTQGVFGNLLIENTSTKSALEIIESSDSTPQGQAAPTKSILKLSRNGTPNYSYPENAEFRIGHGGSSVFGSKLDLYINGSANTNTIPDQHVMTWNYDGNVGIGTTTPKNKLDVKGTIHSQEVKVDMEGWSDFVFKKEYNLPTLAEVEKHINEKGHLENIPNEEEVLKNGINLGEMNARLLQKIEELTLYTIQQSKEIKILKEENNSFKSLNERVSKMEKLLK</sequence>
<comment type="caution">
    <text evidence="2">The sequence shown here is derived from an EMBL/GenBank/DDBJ whole genome shotgun (WGS) entry which is preliminary data.</text>
</comment>
<proteinExistence type="predicted"/>
<dbReference type="RefSeq" id="WP_229991134.1">
    <property type="nucleotide sequence ID" value="NZ_JAJJMO010000001.1"/>
</dbReference>
<feature type="chain" id="PRO_5046779845" evidence="1">
    <location>
        <begin position="20"/>
        <end position="339"/>
    </location>
</feature>
<evidence type="ECO:0000256" key="1">
    <source>
        <dbReference type="SAM" id="SignalP"/>
    </source>
</evidence>
<evidence type="ECO:0000313" key="2">
    <source>
        <dbReference type="EMBL" id="MCC9074320.1"/>
    </source>
</evidence>
<keyword evidence="1" id="KW-0732">Signal</keyword>
<gene>
    <name evidence="2" type="ORF">LNQ49_22255</name>
</gene>
<protein>
    <submittedName>
        <fullName evidence="2">Tail fiber protein</fullName>
    </submittedName>
</protein>
<feature type="signal peptide" evidence="1">
    <location>
        <begin position="1"/>
        <end position="19"/>
    </location>
</feature>
<name>A0ABS8MZW1_9FLAO</name>